<organism evidence="2 3">
    <name type="scientific">Danaus plexippus plexippus</name>
    <dbReference type="NCBI Taxonomy" id="278856"/>
    <lineage>
        <taxon>Eukaryota</taxon>
        <taxon>Metazoa</taxon>
        <taxon>Ecdysozoa</taxon>
        <taxon>Arthropoda</taxon>
        <taxon>Hexapoda</taxon>
        <taxon>Insecta</taxon>
        <taxon>Pterygota</taxon>
        <taxon>Neoptera</taxon>
        <taxon>Endopterygota</taxon>
        <taxon>Lepidoptera</taxon>
        <taxon>Glossata</taxon>
        <taxon>Ditrysia</taxon>
        <taxon>Papilionoidea</taxon>
        <taxon>Nymphalidae</taxon>
        <taxon>Danainae</taxon>
        <taxon>Danaini</taxon>
        <taxon>Danaina</taxon>
        <taxon>Danaus</taxon>
        <taxon>Danaus</taxon>
    </lineage>
</organism>
<keyword evidence="3" id="KW-1185">Reference proteome</keyword>
<protein>
    <submittedName>
        <fullName evidence="2">Uncharacterized protein</fullName>
    </submittedName>
</protein>
<gene>
    <name evidence="2" type="ORF">KGM_204079</name>
</gene>
<evidence type="ECO:0000313" key="2">
    <source>
        <dbReference type="EMBL" id="OWR48158.1"/>
    </source>
</evidence>
<sequence length="100" mass="11200">MWVARPAETNKNATMAGASTLHPRRTSPRAHQSPPYARGSKVRGPVTRLAQNKKVKPKMKLKTNGKVHSERDLVAIDIELDSAQTRPGNKRRREKIKAHS</sequence>
<dbReference type="EMBL" id="AGBW02010627">
    <property type="protein sequence ID" value="OWR48158.1"/>
    <property type="molecule type" value="Genomic_DNA"/>
</dbReference>
<evidence type="ECO:0000313" key="3">
    <source>
        <dbReference type="Proteomes" id="UP000007151"/>
    </source>
</evidence>
<dbReference type="InParanoid" id="A0A212F336"/>
<feature type="region of interest" description="Disordered" evidence="1">
    <location>
        <begin position="1"/>
        <end position="49"/>
    </location>
</feature>
<evidence type="ECO:0000256" key="1">
    <source>
        <dbReference type="SAM" id="MobiDB-lite"/>
    </source>
</evidence>
<reference evidence="2 3" key="1">
    <citation type="journal article" date="2011" name="Cell">
        <title>The monarch butterfly genome yields insights into long-distance migration.</title>
        <authorList>
            <person name="Zhan S."/>
            <person name="Merlin C."/>
            <person name="Boore J.L."/>
            <person name="Reppert S.M."/>
        </authorList>
    </citation>
    <scope>NUCLEOTIDE SEQUENCE [LARGE SCALE GENOMIC DNA]</scope>
    <source>
        <strain evidence="2">F-2</strain>
    </source>
</reference>
<comment type="caution">
    <text evidence="2">The sequence shown here is derived from an EMBL/GenBank/DDBJ whole genome shotgun (WGS) entry which is preliminary data.</text>
</comment>
<dbReference type="KEGG" id="dpl:KGM_204079"/>
<dbReference type="AlphaFoldDB" id="A0A212F336"/>
<name>A0A212F336_DANPL</name>
<proteinExistence type="predicted"/>
<accession>A0A212F336</accession>
<dbReference type="Proteomes" id="UP000007151">
    <property type="component" value="Unassembled WGS sequence"/>
</dbReference>